<keyword evidence="3" id="KW-1185">Reference proteome</keyword>
<evidence type="ECO:0000313" key="3">
    <source>
        <dbReference type="Proteomes" id="UP000045285"/>
    </source>
</evidence>
<gene>
    <name evidence="2" type="ORF">MPL3356_60216</name>
</gene>
<evidence type="ECO:0000256" key="1">
    <source>
        <dbReference type="SAM" id="MobiDB-lite"/>
    </source>
</evidence>
<dbReference type="AlphaFoldDB" id="A0A090EDK3"/>
<accession>A0A090EDK3</accession>
<organism evidence="2 3">
    <name type="scientific">Mesorhizobium plurifarium</name>
    <dbReference type="NCBI Taxonomy" id="69974"/>
    <lineage>
        <taxon>Bacteria</taxon>
        <taxon>Pseudomonadati</taxon>
        <taxon>Pseudomonadota</taxon>
        <taxon>Alphaproteobacteria</taxon>
        <taxon>Hyphomicrobiales</taxon>
        <taxon>Phyllobacteriaceae</taxon>
        <taxon>Mesorhizobium</taxon>
    </lineage>
</organism>
<dbReference type="Proteomes" id="UP000045285">
    <property type="component" value="Unassembled WGS sequence"/>
</dbReference>
<reference evidence="3" key="1">
    <citation type="submission" date="2014-08" db="EMBL/GenBank/DDBJ databases">
        <authorList>
            <person name="Moulin L."/>
        </authorList>
    </citation>
    <scope>NUCLEOTIDE SEQUENCE [LARGE SCALE GENOMIC DNA]</scope>
</reference>
<sequence length="114" mass="11809">MRHGSQMGNSCNCKLSPAPSQVDAHTKTPPGKPGGVEFSNRIVLGDKAETSGGHGAGLARHGLGEALTLQSGRQVHFAAGEQAGKELHHPSPFGCSDGSPSLKEWGSSFLLRPI</sequence>
<proteinExistence type="predicted"/>
<feature type="region of interest" description="Disordered" evidence="1">
    <location>
        <begin position="1"/>
        <end position="37"/>
    </location>
</feature>
<feature type="compositionally biased region" description="Polar residues" evidence="1">
    <location>
        <begin position="1"/>
        <end position="13"/>
    </location>
</feature>
<name>A0A090EDK3_MESPL</name>
<protein>
    <submittedName>
        <fullName evidence="2">Uncharacterized protein</fullName>
    </submittedName>
</protein>
<dbReference type="EMBL" id="CCMZ01000056">
    <property type="protein sequence ID" value="CDX26054.1"/>
    <property type="molecule type" value="Genomic_DNA"/>
</dbReference>
<evidence type="ECO:0000313" key="2">
    <source>
        <dbReference type="EMBL" id="CDX26054.1"/>
    </source>
</evidence>